<accession>A0ABQ8TF21</accession>
<reference evidence="1 2" key="1">
    <citation type="journal article" date="2022" name="Allergy">
        <title>Genome assembly and annotation of Periplaneta americana reveal a comprehensive cockroach allergen profile.</title>
        <authorList>
            <person name="Wang L."/>
            <person name="Xiong Q."/>
            <person name="Saelim N."/>
            <person name="Wang L."/>
            <person name="Nong W."/>
            <person name="Wan A.T."/>
            <person name="Shi M."/>
            <person name="Liu X."/>
            <person name="Cao Q."/>
            <person name="Hui J.H.L."/>
            <person name="Sookrung N."/>
            <person name="Leung T.F."/>
            <person name="Tungtrongchitr A."/>
            <person name="Tsui S.K.W."/>
        </authorList>
    </citation>
    <scope>NUCLEOTIDE SEQUENCE [LARGE SCALE GENOMIC DNA]</scope>
    <source>
        <strain evidence="1">PWHHKU_190912</strain>
    </source>
</reference>
<gene>
    <name evidence="1" type="ORF">ANN_06092</name>
</gene>
<protein>
    <submittedName>
        <fullName evidence="1">Uncharacterized protein</fullName>
    </submittedName>
</protein>
<keyword evidence="2" id="KW-1185">Reference proteome</keyword>
<evidence type="ECO:0000313" key="2">
    <source>
        <dbReference type="Proteomes" id="UP001148838"/>
    </source>
</evidence>
<proteinExistence type="predicted"/>
<dbReference type="Proteomes" id="UP001148838">
    <property type="component" value="Unassembled WGS sequence"/>
</dbReference>
<comment type="caution">
    <text evidence="1">The sequence shown here is derived from an EMBL/GenBank/DDBJ whole genome shotgun (WGS) entry which is preliminary data.</text>
</comment>
<evidence type="ECO:0000313" key="1">
    <source>
        <dbReference type="EMBL" id="KAJ4444300.1"/>
    </source>
</evidence>
<name>A0ABQ8TF21_PERAM</name>
<organism evidence="1 2">
    <name type="scientific">Periplaneta americana</name>
    <name type="common">American cockroach</name>
    <name type="synonym">Blatta americana</name>
    <dbReference type="NCBI Taxonomy" id="6978"/>
    <lineage>
        <taxon>Eukaryota</taxon>
        <taxon>Metazoa</taxon>
        <taxon>Ecdysozoa</taxon>
        <taxon>Arthropoda</taxon>
        <taxon>Hexapoda</taxon>
        <taxon>Insecta</taxon>
        <taxon>Pterygota</taxon>
        <taxon>Neoptera</taxon>
        <taxon>Polyneoptera</taxon>
        <taxon>Dictyoptera</taxon>
        <taxon>Blattodea</taxon>
        <taxon>Blattoidea</taxon>
        <taxon>Blattidae</taxon>
        <taxon>Blattinae</taxon>
        <taxon>Periplaneta</taxon>
    </lineage>
</organism>
<sequence length="132" mass="15817">MDLREVGYDNRDWINLAQDRDRWRAYKGCGVNNSEGAAVTLNGVTVEIRRRADSPSQESRSELHTAIYYENKTLSRVKYNKHNCRGYKRRWEDNIKMNFRNVVYDGRDWINLAQDRDRWRTYVRAAMNLRVP</sequence>
<dbReference type="EMBL" id="JAJSOF020000011">
    <property type="protein sequence ID" value="KAJ4444300.1"/>
    <property type="molecule type" value="Genomic_DNA"/>
</dbReference>